<evidence type="ECO:0000313" key="2">
    <source>
        <dbReference type="Proteomes" id="UP000314294"/>
    </source>
</evidence>
<dbReference type="Proteomes" id="UP000314294">
    <property type="component" value="Unassembled WGS sequence"/>
</dbReference>
<organism evidence="1 2">
    <name type="scientific">Liparis tanakae</name>
    <name type="common">Tanaka's snailfish</name>
    <dbReference type="NCBI Taxonomy" id="230148"/>
    <lineage>
        <taxon>Eukaryota</taxon>
        <taxon>Metazoa</taxon>
        <taxon>Chordata</taxon>
        <taxon>Craniata</taxon>
        <taxon>Vertebrata</taxon>
        <taxon>Euteleostomi</taxon>
        <taxon>Actinopterygii</taxon>
        <taxon>Neopterygii</taxon>
        <taxon>Teleostei</taxon>
        <taxon>Neoteleostei</taxon>
        <taxon>Acanthomorphata</taxon>
        <taxon>Eupercaria</taxon>
        <taxon>Perciformes</taxon>
        <taxon>Cottioidei</taxon>
        <taxon>Cottales</taxon>
        <taxon>Liparidae</taxon>
        <taxon>Liparis</taxon>
    </lineage>
</organism>
<keyword evidence="2" id="KW-1185">Reference proteome</keyword>
<evidence type="ECO:0000313" key="1">
    <source>
        <dbReference type="EMBL" id="TNN77063.1"/>
    </source>
</evidence>
<protein>
    <submittedName>
        <fullName evidence="1">Uncharacterized protein</fullName>
    </submittedName>
</protein>
<gene>
    <name evidence="1" type="ORF">EYF80_012701</name>
</gene>
<proteinExistence type="predicted"/>
<dbReference type="EMBL" id="SRLO01000087">
    <property type="protein sequence ID" value="TNN77063.1"/>
    <property type="molecule type" value="Genomic_DNA"/>
</dbReference>
<name>A0A4Z2IIR0_9TELE</name>
<comment type="caution">
    <text evidence="1">The sequence shown here is derived from an EMBL/GenBank/DDBJ whole genome shotgun (WGS) entry which is preliminary data.</text>
</comment>
<reference evidence="1 2" key="1">
    <citation type="submission" date="2019-03" db="EMBL/GenBank/DDBJ databases">
        <title>First draft genome of Liparis tanakae, snailfish: a comprehensive survey of snailfish specific genes.</title>
        <authorList>
            <person name="Kim W."/>
            <person name="Song I."/>
            <person name="Jeong J.-H."/>
            <person name="Kim D."/>
            <person name="Kim S."/>
            <person name="Ryu S."/>
            <person name="Song J.Y."/>
            <person name="Lee S.K."/>
        </authorList>
    </citation>
    <scope>NUCLEOTIDE SEQUENCE [LARGE SCALE GENOMIC DNA]</scope>
    <source>
        <tissue evidence="1">Muscle</tissue>
    </source>
</reference>
<dbReference type="AlphaFoldDB" id="A0A4Z2IIR0"/>
<accession>A0A4Z2IIR0</accession>
<sequence>MAIVIDELHDRQEGKRLREAVPPVSVAITGLHPSDLGQVCEEVLQCETVMERDGSGALEDQADLPLMGSSNCTICKSAVVLCCRRHSCPKALVFALRSEDTREGIQEVL</sequence>